<dbReference type="PANTHER" id="PTHR33164:SF99">
    <property type="entry name" value="MARR FAMILY REGULATORY PROTEIN"/>
    <property type="match status" value="1"/>
</dbReference>
<evidence type="ECO:0000259" key="1">
    <source>
        <dbReference type="PROSITE" id="PS50995"/>
    </source>
</evidence>
<sequence length="159" mass="17442">MTEPRWLTDDEREAWLRLMAVTMLLPGRLETQLKRDAGLSHFEYYVLAMISESTDRSLALSELAARTNSSLSRLSHVIARLEVQGLLTRCASPSDGRTSIAQLTEAGWAKVVASAPGHVEEVRSVVFDSLTPGQVGQLSEICGSLLGTLDPDHRLLRPS</sequence>
<dbReference type="SMART" id="SM00347">
    <property type="entry name" value="HTH_MARR"/>
    <property type="match status" value="1"/>
</dbReference>
<reference evidence="2" key="1">
    <citation type="submission" date="2022-03" db="EMBL/GenBank/DDBJ databases">
        <title>Cryobacterium sp. nov. strain ZS14-85, isolated from Antarctic soil.</title>
        <authorList>
            <person name="Li J."/>
            <person name="Niu G."/>
        </authorList>
    </citation>
    <scope>NUCLEOTIDE SEQUENCE</scope>
    <source>
        <strain evidence="2">ZS14-85</strain>
    </source>
</reference>
<name>A0AA41QT92_9MICO</name>
<organism evidence="2 3">
    <name type="scientific">Cryobacterium zhongshanensis</name>
    <dbReference type="NCBI Taxonomy" id="2928153"/>
    <lineage>
        <taxon>Bacteria</taxon>
        <taxon>Bacillati</taxon>
        <taxon>Actinomycetota</taxon>
        <taxon>Actinomycetes</taxon>
        <taxon>Micrococcales</taxon>
        <taxon>Microbacteriaceae</taxon>
        <taxon>Cryobacterium</taxon>
    </lineage>
</organism>
<dbReference type="InterPro" id="IPR036390">
    <property type="entry name" value="WH_DNA-bd_sf"/>
</dbReference>
<dbReference type="PROSITE" id="PS50995">
    <property type="entry name" value="HTH_MARR_2"/>
    <property type="match status" value="1"/>
</dbReference>
<dbReference type="Pfam" id="PF12802">
    <property type="entry name" value="MarR_2"/>
    <property type="match status" value="1"/>
</dbReference>
<dbReference type="Gene3D" id="1.10.10.10">
    <property type="entry name" value="Winged helix-like DNA-binding domain superfamily/Winged helix DNA-binding domain"/>
    <property type="match status" value="1"/>
</dbReference>
<dbReference type="Proteomes" id="UP001165341">
    <property type="component" value="Unassembled WGS sequence"/>
</dbReference>
<dbReference type="GO" id="GO:0006950">
    <property type="term" value="P:response to stress"/>
    <property type="evidence" value="ECO:0007669"/>
    <property type="project" value="TreeGrafter"/>
</dbReference>
<gene>
    <name evidence="2" type="ORF">MQH31_01880</name>
</gene>
<feature type="domain" description="HTH marR-type" evidence="1">
    <location>
        <begin position="11"/>
        <end position="147"/>
    </location>
</feature>
<evidence type="ECO:0000313" key="2">
    <source>
        <dbReference type="EMBL" id="MCI4656563.1"/>
    </source>
</evidence>
<dbReference type="InterPro" id="IPR036388">
    <property type="entry name" value="WH-like_DNA-bd_sf"/>
</dbReference>
<dbReference type="PANTHER" id="PTHR33164">
    <property type="entry name" value="TRANSCRIPTIONAL REGULATOR, MARR FAMILY"/>
    <property type="match status" value="1"/>
</dbReference>
<keyword evidence="3" id="KW-1185">Reference proteome</keyword>
<dbReference type="AlphaFoldDB" id="A0AA41QT92"/>
<accession>A0AA41QT92</accession>
<dbReference type="GO" id="GO:0003700">
    <property type="term" value="F:DNA-binding transcription factor activity"/>
    <property type="evidence" value="ECO:0007669"/>
    <property type="project" value="InterPro"/>
</dbReference>
<protein>
    <submittedName>
        <fullName evidence="2">MarR family transcriptional regulator</fullName>
    </submittedName>
</protein>
<dbReference type="RefSeq" id="WP_134534071.1">
    <property type="nucleotide sequence ID" value="NZ_JALGAR010000001.1"/>
</dbReference>
<dbReference type="SUPFAM" id="SSF46785">
    <property type="entry name" value="Winged helix' DNA-binding domain"/>
    <property type="match status" value="1"/>
</dbReference>
<dbReference type="InterPro" id="IPR039422">
    <property type="entry name" value="MarR/SlyA-like"/>
</dbReference>
<proteinExistence type="predicted"/>
<evidence type="ECO:0000313" key="3">
    <source>
        <dbReference type="Proteomes" id="UP001165341"/>
    </source>
</evidence>
<comment type="caution">
    <text evidence="2">The sequence shown here is derived from an EMBL/GenBank/DDBJ whole genome shotgun (WGS) entry which is preliminary data.</text>
</comment>
<dbReference type="EMBL" id="JALGAR010000001">
    <property type="protein sequence ID" value="MCI4656563.1"/>
    <property type="molecule type" value="Genomic_DNA"/>
</dbReference>
<dbReference type="InterPro" id="IPR000835">
    <property type="entry name" value="HTH_MarR-typ"/>
</dbReference>